<comment type="caution">
    <text evidence="1">The sequence shown here is derived from an EMBL/GenBank/DDBJ whole genome shotgun (WGS) entry which is preliminary data.</text>
</comment>
<dbReference type="GO" id="GO:0032259">
    <property type="term" value="P:methylation"/>
    <property type="evidence" value="ECO:0007669"/>
    <property type="project" value="UniProtKB-KW"/>
</dbReference>
<feature type="non-terminal residue" evidence="1">
    <location>
        <position position="1"/>
    </location>
</feature>
<evidence type="ECO:0000313" key="2">
    <source>
        <dbReference type="Proteomes" id="UP000247437"/>
    </source>
</evidence>
<name>A0A2W0EKM9_PSEJE</name>
<evidence type="ECO:0000313" key="1">
    <source>
        <dbReference type="EMBL" id="PYY66428.1"/>
    </source>
</evidence>
<dbReference type="GO" id="GO:0008168">
    <property type="term" value="F:methyltransferase activity"/>
    <property type="evidence" value="ECO:0007669"/>
    <property type="project" value="UniProtKB-KW"/>
</dbReference>
<dbReference type="InterPro" id="IPR053173">
    <property type="entry name" value="SAM-binding_MTase"/>
</dbReference>
<proteinExistence type="predicted"/>
<dbReference type="AlphaFoldDB" id="A0A2W0EKM9"/>
<dbReference type="EMBL" id="PDLL01000880">
    <property type="protein sequence ID" value="PYY66428.1"/>
    <property type="molecule type" value="Genomic_DNA"/>
</dbReference>
<dbReference type="PANTHER" id="PTHR45128">
    <property type="entry name" value="METHYLTRANSFERASE TYPE 11"/>
    <property type="match status" value="1"/>
</dbReference>
<protein>
    <submittedName>
        <fullName evidence="1">SAM-dependent methyltransferase</fullName>
    </submittedName>
</protein>
<gene>
    <name evidence="1" type="ORF">CRX42_32445</name>
</gene>
<keyword evidence="1" id="KW-0489">Methyltransferase</keyword>
<dbReference type="PANTHER" id="PTHR45128:SF2">
    <property type="entry name" value="METHYLTRANSFERASE DOMAIN-CONTAINING PROTEIN"/>
    <property type="match status" value="1"/>
</dbReference>
<keyword evidence="1" id="KW-0808">Transferase</keyword>
<reference evidence="1 2" key="1">
    <citation type="journal article" date="2018" name="Appl. Microbiol. Biotechnol.">
        <title>Characterization of the caprolactam degradation pathway in Pseudomonas jessenii using mass spectrometry-based proteomics.</title>
        <authorList>
            <person name="Otzen M."/>
            <person name="Palacio C."/>
            <person name="Janssen D.B."/>
        </authorList>
    </citation>
    <scope>NUCLEOTIDE SEQUENCE [LARGE SCALE GENOMIC DNA]</scope>
    <source>
        <strain evidence="1 2">GO3</strain>
    </source>
</reference>
<organism evidence="1 2">
    <name type="scientific">Pseudomonas jessenii</name>
    <dbReference type="NCBI Taxonomy" id="77298"/>
    <lineage>
        <taxon>Bacteria</taxon>
        <taxon>Pseudomonadati</taxon>
        <taxon>Pseudomonadota</taxon>
        <taxon>Gammaproteobacteria</taxon>
        <taxon>Pseudomonadales</taxon>
        <taxon>Pseudomonadaceae</taxon>
        <taxon>Pseudomonas</taxon>
    </lineage>
</organism>
<accession>A0A2W0EKM9</accession>
<dbReference type="Proteomes" id="UP000247437">
    <property type="component" value="Unassembled WGS sequence"/>
</dbReference>
<sequence length="81" mass="8849">VLLVEPYANDSLDDNINPVGRLFYAASTFICTPNSLSQEVGLGLGAQAGEARLRKVFNEAGFSSFRRATETPFNLILEARK</sequence>